<name>A0A6P6VDD5_COFAR</name>
<evidence type="ECO:0000259" key="3">
    <source>
        <dbReference type="Pfam" id="PF10551"/>
    </source>
</evidence>
<evidence type="ECO:0000313" key="5">
    <source>
        <dbReference type="RefSeq" id="XP_027100974.2"/>
    </source>
</evidence>
<dbReference type="PANTHER" id="PTHR47718">
    <property type="entry name" value="OS01G0519700 PROTEIN"/>
    <property type="match status" value="1"/>
</dbReference>
<gene>
    <name evidence="5" type="primary">LOC113720232</name>
</gene>
<dbReference type="AlphaFoldDB" id="A0A6P6VDD5"/>
<reference evidence="4" key="1">
    <citation type="journal article" date="2025" name="Foods">
        <title>Unveiling the Microbial Signatures of Arabica Coffee Cherries: Insights into Ripeness Specific Diversity, Functional Traits, and Implications for Quality and Safety.</title>
        <authorList>
            <consortium name="RefSeq"/>
            <person name="Tenea G.N."/>
            <person name="Cifuentes V."/>
            <person name="Reyes P."/>
            <person name="Cevallos-Vallejos M."/>
        </authorList>
    </citation>
    <scope>NUCLEOTIDE SEQUENCE [LARGE SCALE GENOMIC DNA]</scope>
</reference>
<feature type="compositionally biased region" description="Basic and acidic residues" evidence="1">
    <location>
        <begin position="7"/>
        <end position="20"/>
    </location>
</feature>
<protein>
    <submittedName>
        <fullName evidence="5">Protein FAR1-RELATED SEQUENCE 5-like</fullName>
    </submittedName>
</protein>
<proteinExistence type="predicted"/>
<dbReference type="OrthoDB" id="1749428at2759"/>
<accession>A0A6P6VDD5</accession>
<reference evidence="5" key="2">
    <citation type="submission" date="2025-08" db="UniProtKB">
        <authorList>
            <consortium name="RefSeq"/>
        </authorList>
    </citation>
    <scope>IDENTIFICATION</scope>
    <source>
        <tissue evidence="5">Leaves</tissue>
    </source>
</reference>
<evidence type="ECO:0000259" key="2">
    <source>
        <dbReference type="Pfam" id="PF03101"/>
    </source>
</evidence>
<dbReference type="RefSeq" id="XP_027100974.2">
    <property type="nucleotide sequence ID" value="XM_027245173.2"/>
</dbReference>
<dbReference type="GeneID" id="113720232"/>
<dbReference type="InterPro" id="IPR018289">
    <property type="entry name" value="MULE_transposase_dom"/>
</dbReference>
<feature type="domain" description="FAR1" evidence="2">
    <location>
        <begin position="79"/>
        <end position="168"/>
    </location>
</feature>
<evidence type="ECO:0000256" key="1">
    <source>
        <dbReference type="SAM" id="MobiDB-lite"/>
    </source>
</evidence>
<organism evidence="4 5">
    <name type="scientific">Coffea arabica</name>
    <name type="common">Arabian coffee</name>
    <dbReference type="NCBI Taxonomy" id="13443"/>
    <lineage>
        <taxon>Eukaryota</taxon>
        <taxon>Viridiplantae</taxon>
        <taxon>Streptophyta</taxon>
        <taxon>Embryophyta</taxon>
        <taxon>Tracheophyta</taxon>
        <taxon>Spermatophyta</taxon>
        <taxon>Magnoliopsida</taxon>
        <taxon>eudicotyledons</taxon>
        <taxon>Gunneridae</taxon>
        <taxon>Pentapetalae</taxon>
        <taxon>asterids</taxon>
        <taxon>lamiids</taxon>
        <taxon>Gentianales</taxon>
        <taxon>Rubiaceae</taxon>
        <taxon>Ixoroideae</taxon>
        <taxon>Gardenieae complex</taxon>
        <taxon>Bertiereae - Coffeeae clade</taxon>
        <taxon>Coffeeae</taxon>
        <taxon>Coffea</taxon>
    </lineage>
</organism>
<keyword evidence="4" id="KW-1185">Reference proteome</keyword>
<evidence type="ECO:0000313" key="4">
    <source>
        <dbReference type="Proteomes" id="UP001652660"/>
    </source>
</evidence>
<dbReference type="Pfam" id="PF10551">
    <property type="entry name" value="MULE"/>
    <property type="match status" value="1"/>
</dbReference>
<feature type="compositionally biased region" description="Basic and acidic residues" evidence="1">
    <location>
        <begin position="27"/>
        <end position="36"/>
    </location>
</feature>
<feature type="region of interest" description="Disordered" evidence="1">
    <location>
        <begin position="1"/>
        <end position="36"/>
    </location>
</feature>
<dbReference type="Pfam" id="PF03101">
    <property type="entry name" value="FAR1"/>
    <property type="match status" value="1"/>
</dbReference>
<dbReference type="InterPro" id="IPR004330">
    <property type="entry name" value="FAR1_DNA_bnd_dom"/>
</dbReference>
<dbReference type="PANTHER" id="PTHR47718:SF15">
    <property type="entry name" value="PROTEIN FAR1-RELATED SEQUENCE 5-LIKE"/>
    <property type="match status" value="1"/>
</dbReference>
<feature type="domain" description="MULE transposase" evidence="3">
    <location>
        <begin position="290"/>
        <end position="383"/>
    </location>
</feature>
<sequence>MNWHEPSCLEHANEELEREQLTGSREQNGERGEMRAEAGEGVMQEEVMANNVQARCIDDLEYDQVMNMTFDSVEDAELFYFVYARAMGFGIRRSDRKYYDDGKTRYRKWLCCREGEREERWKTMENRMREAKVVPRVKCKACFRIKYDLPSSKFIVTEFLREHNHTLATPSTAIFLRAHRNVSDADYAHAYALRRVGTRTSQIMKLFALEAGGYDKVNFQNKDLYNKIERERKNEIIHGDAEGAIAYLQGKKDLDNDFCYKYHTDSENRLMRLFWADSQSLYDYKCFGEVLVFDSTYKTNDYNQPLVVLCGVNNHFSTCIFACCLVSNEDEEAFDWVLQTLVDANGGKKPISIITDGDPAMKKVIKNIIPEARHRLCSWHLQRNAKYNANKAFMKRFSSCMHNNWSPQRFEREWEKAVIECGIQDSEWVKSVYKKRDKWATAYLRDHFFAGMKSTQRCEKMNDVLKIHLTGELKLFEFMRAFDLGVAAIRHEENRLIAETEQTSLLPTTDMPWIEEHAAEIYTRNIFLIV</sequence>
<dbReference type="Proteomes" id="UP001652660">
    <property type="component" value="Chromosome 2c"/>
</dbReference>